<sequence length="39" mass="4608">MINPITNKFDLYYVWTCFIQGSCQVKVVIHMRRCLCGLI</sequence>
<organism evidence="1">
    <name type="scientific">Arundo donax</name>
    <name type="common">Giant reed</name>
    <name type="synonym">Donax arundinaceus</name>
    <dbReference type="NCBI Taxonomy" id="35708"/>
    <lineage>
        <taxon>Eukaryota</taxon>
        <taxon>Viridiplantae</taxon>
        <taxon>Streptophyta</taxon>
        <taxon>Embryophyta</taxon>
        <taxon>Tracheophyta</taxon>
        <taxon>Spermatophyta</taxon>
        <taxon>Magnoliopsida</taxon>
        <taxon>Liliopsida</taxon>
        <taxon>Poales</taxon>
        <taxon>Poaceae</taxon>
        <taxon>PACMAD clade</taxon>
        <taxon>Arundinoideae</taxon>
        <taxon>Arundineae</taxon>
        <taxon>Arundo</taxon>
    </lineage>
</organism>
<reference evidence="1" key="1">
    <citation type="submission" date="2014-09" db="EMBL/GenBank/DDBJ databases">
        <authorList>
            <person name="Magalhaes I.L.F."/>
            <person name="Oliveira U."/>
            <person name="Santos F.R."/>
            <person name="Vidigal T.H.D.A."/>
            <person name="Brescovit A.D."/>
            <person name="Santos A.J."/>
        </authorList>
    </citation>
    <scope>NUCLEOTIDE SEQUENCE</scope>
    <source>
        <tissue evidence="1">Shoot tissue taken approximately 20 cm above the soil surface</tissue>
    </source>
</reference>
<proteinExistence type="predicted"/>
<accession>A0A0A8Z4T5</accession>
<name>A0A0A8Z4T5_ARUDO</name>
<dbReference type="AlphaFoldDB" id="A0A0A8Z4T5"/>
<protein>
    <submittedName>
        <fullName evidence="1">Uncharacterized protein</fullName>
    </submittedName>
</protein>
<evidence type="ECO:0000313" key="1">
    <source>
        <dbReference type="EMBL" id="JAD32683.1"/>
    </source>
</evidence>
<dbReference type="EMBL" id="GBRH01265212">
    <property type="protein sequence ID" value="JAD32683.1"/>
    <property type="molecule type" value="Transcribed_RNA"/>
</dbReference>
<reference evidence="1" key="2">
    <citation type="journal article" date="2015" name="Data Brief">
        <title>Shoot transcriptome of the giant reed, Arundo donax.</title>
        <authorList>
            <person name="Barrero R.A."/>
            <person name="Guerrero F.D."/>
            <person name="Moolhuijzen P."/>
            <person name="Goolsby J.A."/>
            <person name="Tidwell J."/>
            <person name="Bellgard S.E."/>
            <person name="Bellgard M.I."/>
        </authorList>
    </citation>
    <scope>NUCLEOTIDE SEQUENCE</scope>
    <source>
        <tissue evidence="1">Shoot tissue taken approximately 20 cm above the soil surface</tissue>
    </source>
</reference>